<sequence length="333" mass="36284">MSKRVIAILLALGLFIVGSTLSFFTNVLSTDFASSMKGLDEEGLASSTVDGSDATNQIARIEIDGTIMDTGTPSPFSGESYNHQLILDSLDEVKDNGDIKALMLVVNSPGGGVYESAEIHDKIEAVKEAGKKVYVTMKNTAASGGYYISAPADKIYASKETLTGSLGVIMQSMNYKELADKYGVKFNTIKSGPHKDIMSPTKEMDETERAILQKFVDESYEGFVNVISNGRHMDKAQVKKIADGRIYSGQQAQKLDLVDEIGTEADAMKALKKEIKAKNAEVIEFSEPDDFFNSKFFAADSFVGHLMGKNDVAAIKELLSKRQGIQPMYLYGE</sequence>
<evidence type="ECO:0000256" key="2">
    <source>
        <dbReference type="ARBA" id="ARBA00022670"/>
    </source>
</evidence>
<evidence type="ECO:0000313" key="7">
    <source>
        <dbReference type="Proteomes" id="UP000233482"/>
    </source>
</evidence>
<dbReference type="GO" id="GO:0008236">
    <property type="term" value="F:serine-type peptidase activity"/>
    <property type="evidence" value="ECO:0007669"/>
    <property type="project" value="UniProtKB-KW"/>
</dbReference>
<evidence type="ECO:0000256" key="4">
    <source>
        <dbReference type="ARBA" id="ARBA00022825"/>
    </source>
</evidence>
<dbReference type="AlphaFoldDB" id="A0A855GJ34"/>
<proteinExistence type="inferred from homology"/>
<name>A0A855GJ34_9STAP</name>
<gene>
    <name evidence="6" type="primary">sppA</name>
    <name evidence="6" type="ORF">CW686_07490</name>
</gene>
<dbReference type="EMBL" id="PIXC01000015">
    <property type="protein sequence ID" value="PKE25884.1"/>
    <property type="molecule type" value="Genomic_DNA"/>
</dbReference>
<dbReference type="PANTHER" id="PTHR42987">
    <property type="entry name" value="PEPTIDASE S49"/>
    <property type="match status" value="1"/>
</dbReference>
<dbReference type="PANTHER" id="PTHR42987:SF7">
    <property type="entry name" value="SIGNAL PEPTIDE PEPTIDASE SPPA-RELATED"/>
    <property type="match status" value="1"/>
</dbReference>
<keyword evidence="2" id="KW-0645">Protease</keyword>
<feature type="domain" description="Peptidase S49" evidence="5">
    <location>
        <begin position="127"/>
        <end position="276"/>
    </location>
</feature>
<dbReference type="InterPro" id="IPR002142">
    <property type="entry name" value="Peptidase_S49"/>
</dbReference>
<dbReference type="Proteomes" id="UP000233482">
    <property type="component" value="Unassembled WGS sequence"/>
</dbReference>
<dbReference type="Pfam" id="PF01343">
    <property type="entry name" value="Peptidase_S49"/>
    <property type="match status" value="1"/>
</dbReference>
<protein>
    <submittedName>
        <fullName evidence="6">Signal peptide peptidase SppA</fullName>
    </submittedName>
</protein>
<comment type="similarity">
    <text evidence="1">Belongs to the peptidase S49 family.</text>
</comment>
<comment type="caution">
    <text evidence="6">The sequence shown here is derived from an EMBL/GenBank/DDBJ whole genome shotgun (WGS) entry which is preliminary data.</text>
</comment>
<dbReference type="CDD" id="cd07023">
    <property type="entry name" value="S49_Sppa_N_C"/>
    <property type="match status" value="1"/>
</dbReference>
<dbReference type="InterPro" id="IPR047272">
    <property type="entry name" value="S49_SppA_C"/>
</dbReference>
<dbReference type="InterPro" id="IPR029045">
    <property type="entry name" value="ClpP/crotonase-like_dom_sf"/>
</dbReference>
<evidence type="ECO:0000313" key="6">
    <source>
        <dbReference type="EMBL" id="PKE25884.1"/>
    </source>
</evidence>
<dbReference type="GO" id="GO:0006508">
    <property type="term" value="P:proteolysis"/>
    <property type="evidence" value="ECO:0007669"/>
    <property type="project" value="UniProtKB-KW"/>
</dbReference>
<evidence type="ECO:0000256" key="1">
    <source>
        <dbReference type="ARBA" id="ARBA00008683"/>
    </source>
</evidence>
<accession>A0A855GJ34</accession>
<reference evidence="6 7" key="1">
    <citation type="submission" date="2017-12" db="EMBL/GenBank/DDBJ databases">
        <title>Genomics of Macrococcus caseolyticus.</title>
        <authorList>
            <person name="MacFadyen A.C."/>
            <person name="Paterson G.K."/>
        </authorList>
    </citation>
    <scope>NUCLEOTIDE SEQUENCE [LARGE SCALE GENOMIC DNA]</scope>
    <source>
        <strain evidence="6 7">5788_EF188</strain>
    </source>
</reference>
<keyword evidence="4" id="KW-0720">Serine protease</keyword>
<organism evidence="6 7">
    <name type="scientific">Macrococcoides caseolyticum</name>
    <dbReference type="NCBI Taxonomy" id="69966"/>
    <lineage>
        <taxon>Bacteria</taxon>
        <taxon>Bacillati</taxon>
        <taxon>Bacillota</taxon>
        <taxon>Bacilli</taxon>
        <taxon>Bacillales</taxon>
        <taxon>Staphylococcaceae</taxon>
        <taxon>Macrococcoides</taxon>
    </lineage>
</organism>
<dbReference type="RefSeq" id="WP_086038951.1">
    <property type="nucleotide sequence ID" value="NZ_CP021058.1"/>
</dbReference>
<evidence type="ECO:0000259" key="5">
    <source>
        <dbReference type="Pfam" id="PF01343"/>
    </source>
</evidence>
<dbReference type="SUPFAM" id="SSF52096">
    <property type="entry name" value="ClpP/crotonase"/>
    <property type="match status" value="1"/>
</dbReference>
<dbReference type="InterPro" id="IPR004635">
    <property type="entry name" value="Pept_S49_SppA"/>
</dbReference>
<dbReference type="Gene3D" id="3.90.226.10">
    <property type="entry name" value="2-enoyl-CoA Hydratase, Chain A, domain 1"/>
    <property type="match status" value="2"/>
</dbReference>
<evidence type="ECO:0000256" key="3">
    <source>
        <dbReference type="ARBA" id="ARBA00022801"/>
    </source>
</evidence>
<dbReference type="NCBIfam" id="TIGR00706">
    <property type="entry name" value="SppA_dom"/>
    <property type="match status" value="1"/>
</dbReference>
<keyword evidence="3" id="KW-0378">Hydrolase</keyword>